<evidence type="ECO:0000313" key="2">
    <source>
        <dbReference type="Proteomes" id="UP000664122"/>
    </source>
</evidence>
<accession>A0A939JTE1</accession>
<dbReference type="RefSeq" id="WP_207256791.1">
    <property type="nucleotide sequence ID" value="NZ_JAFMPP010000003.1"/>
</dbReference>
<dbReference type="Proteomes" id="UP000664122">
    <property type="component" value="Unassembled WGS sequence"/>
</dbReference>
<protein>
    <submittedName>
        <fullName evidence="1">Uncharacterized protein</fullName>
    </submittedName>
</protein>
<gene>
    <name evidence="1" type="ORF">J1C48_05535</name>
</gene>
<evidence type="ECO:0000313" key="1">
    <source>
        <dbReference type="EMBL" id="MBO0662030.1"/>
    </source>
</evidence>
<reference evidence="1" key="1">
    <citation type="submission" date="2021-03" db="EMBL/GenBank/DDBJ databases">
        <title>Whole genome sequence of Jiella sp. CQZ9-1.</title>
        <authorList>
            <person name="Tuo L."/>
        </authorList>
    </citation>
    <scope>NUCLEOTIDE SEQUENCE</scope>
    <source>
        <strain evidence="1">CQZ9-1</strain>
    </source>
</reference>
<organism evidence="1 2">
    <name type="scientific">Jiella flava</name>
    <dbReference type="NCBI Taxonomy" id="2816857"/>
    <lineage>
        <taxon>Bacteria</taxon>
        <taxon>Pseudomonadati</taxon>
        <taxon>Pseudomonadota</taxon>
        <taxon>Alphaproteobacteria</taxon>
        <taxon>Hyphomicrobiales</taxon>
        <taxon>Aurantimonadaceae</taxon>
        <taxon>Jiella</taxon>
    </lineage>
</organism>
<comment type="caution">
    <text evidence="1">The sequence shown here is derived from an EMBL/GenBank/DDBJ whole genome shotgun (WGS) entry which is preliminary data.</text>
</comment>
<proteinExistence type="predicted"/>
<keyword evidence="2" id="KW-1185">Reference proteome</keyword>
<dbReference type="EMBL" id="JAFMPP010000003">
    <property type="protein sequence ID" value="MBO0662030.1"/>
    <property type="molecule type" value="Genomic_DNA"/>
</dbReference>
<sequence length="71" mass="7891">MAVASWGEEHNTRFERAAWRWVDAPNMLEDEGLLKRLRANNHALESLRAALDAETVSCHGPVAVSICDSQS</sequence>
<dbReference type="AlphaFoldDB" id="A0A939JTE1"/>
<name>A0A939JTE1_9HYPH</name>